<accession>A0A8H3I967</accession>
<sequence>MEISQLQLQWLLQSLVLMLFLDLAIPVSAVYFYIENAAPKCFYEELPKDTIVVGHYKAEQFDPATSHFAANNDLSISVTVDETFDNDHRVVSTKGGSTGKFTFSAADSGDHRICFTPSHPGAGGWLSGGFPTGGIKMTLDLAIGETSQIESTDKGKISEIVQKVKDLNARLLDIRREQAFQRVSYLRSQVPCLQSRQADVPTF</sequence>
<reference evidence="10" key="1">
    <citation type="submission" date="2021-03" db="EMBL/GenBank/DDBJ databases">
        <authorList>
            <person name="Tagirdzhanova G."/>
        </authorList>
    </citation>
    <scope>NUCLEOTIDE SEQUENCE</scope>
</reference>
<feature type="transmembrane region" description="Helical" evidence="8">
    <location>
        <begin position="12"/>
        <end position="34"/>
    </location>
</feature>
<dbReference type="InterPro" id="IPR015720">
    <property type="entry name" value="Emp24-like"/>
</dbReference>
<evidence type="ECO:0000256" key="7">
    <source>
        <dbReference type="RuleBase" id="RU003827"/>
    </source>
</evidence>
<evidence type="ECO:0000256" key="5">
    <source>
        <dbReference type="ARBA" id="ARBA00022989"/>
    </source>
</evidence>
<dbReference type="SMART" id="SM01190">
    <property type="entry name" value="EMP24_GP25L"/>
    <property type="match status" value="1"/>
</dbReference>
<dbReference type="Proteomes" id="UP000664521">
    <property type="component" value="Unassembled WGS sequence"/>
</dbReference>
<evidence type="ECO:0000256" key="3">
    <source>
        <dbReference type="ARBA" id="ARBA00022692"/>
    </source>
</evidence>
<comment type="similarity">
    <text evidence="2 7">Belongs to the EMP24/GP25L family.</text>
</comment>
<keyword evidence="5 8" id="KW-1133">Transmembrane helix</keyword>
<keyword evidence="11" id="KW-1185">Reference proteome</keyword>
<dbReference type="Pfam" id="PF01105">
    <property type="entry name" value="EMP24_GP25L"/>
    <property type="match status" value="1"/>
</dbReference>
<gene>
    <name evidence="10" type="primary">ERP1</name>
    <name evidence="10" type="ORF">HETSPECPRED_004834</name>
</gene>
<proteinExistence type="inferred from homology"/>
<evidence type="ECO:0000256" key="6">
    <source>
        <dbReference type="ARBA" id="ARBA00023136"/>
    </source>
</evidence>
<evidence type="ECO:0000256" key="8">
    <source>
        <dbReference type="SAM" id="Phobius"/>
    </source>
</evidence>
<comment type="subcellular location">
    <subcellularLocation>
        <location evidence="1 7">Membrane</location>
        <topology evidence="1 7">Single-pass type I membrane protein</topology>
    </subcellularLocation>
</comment>
<evidence type="ECO:0000256" key="2">
    <source>
        <dbReference type="ARBA" id="ARBA00007104"/>
    </source>
</evidence>
<keyword evidence="6 8" id="KW-0472">Membrane</keyword>
<evidence type="ECO:0000259" key="9">
    <source>
        <dbReference type="PROSITE" id="PS50866"/>
    </source>
</evidence>
<dbReference type="OrthoDB" id="3427at2759"/>
<dbReference type="EMBL" id="CAJPDS010000003">
    <property type="protein sequence ID" value="CAF9904959.1"/>
    <property type="molecule type" value="Genomic_DNA"/>
</dbReference>
<organism evidence="10 11">
    <name type="scientific">Heterodermia speciosa</name>
    <dbReference type="NCBI Taxonomy" id="116794"/>
    <lineage>
        <taxon>Eukaryota</taxon>
        <taxon>Fungi</taxon>
        <taxon>Dikarya</taxon>
        <taxon>Ascomycota</taxon>
        <taxon>Pezizomycotina</taxon>
        <taxon>Lecanoromycetes</taxon>
        <taxon>OSLEUM clade</taxon>
        <taxon>Lecanoromycetidae</taxon>
        <taxon>Caliciales</taxon>
        <taxon>Physciaceae</taxon>
        <taxon>Heterodermia</taxon>
    </lineage>
</organism>
<name>A0A8H3I967_9LECA</name>
<dbReference type="PANTHER" id="PTHR22811">
    <property type="entry name" value="TRANSMEMBRANE EMP24 DOMAIN-CONTAINING PROTEIN"/>
    <property type="match status" value="1"/>
</dbReference>
<evidence type="ECO:0000313" key="10">
    <source>
        <dbReference type="EMBL" id="CAF9904959.1"/>
    </source>
</evidence>
<comment type="caution">
    <text evidence="10">The sequence shown here is derived from an EMBL/GenBank/DDBJ whole genome shotgun (WGS) entry which is preliminary data.</text>
</comment>
<keyword evidence="3 7" id="KW-0812">Transmembrane</keyword>
<dbReference type="InterPro" id="IPR009038">
    <property type="entry name" value="GOLD_dom"/>
</dbReference>
<evidence type="ECO:0000256" key="1">
    <source>
        <dbReference type="ARBA" id="ARBA00004479"/>
    </source>
</evidence>
<keyword evidence="4" id="KW-0732">Signal</keyword>
<dbReference type="AlphaFoldDB" id="A0A8H3I967"/>
<protein>
    <submittedName>
        <fullName evidence="10">Emp24p/erv25p- protein</fullName>
    </submittedName>
</protein>
<dbReference type="PROSITE" id="PS50866">
    <property type="entry name" value="GOLD"/>
    <property type="match status" value="1"/>
</dbReference>
<feature type="domain" description="GOLD" evidence="9">
    <location>
        <begin position="39"/>
        <end position="143"/>
    </location>
</feature>
<evidence type="ECO:0000313" key="11">
    <source>
        <dbReference type="Proteomes" id="UP000664521"/>
    </source>
</evidence>
<dbReference type="GO" id="GO:0016020">
    <property type="term" value="C:membrane"/>
    <property type="evidence" value="ECO:0007669"/>
    <property type="project" value="UniProtKB-SubCell"/>
</dbReference>
<evidence type="ECO:0000256" key="4">
    <source>
        <dbReference type="ARBA" id="ARBA00022729"/>
    </source>
</evidence>